<feature type="transmembrane region" description="Helical" evidence="1">
    <location>
        <begin position="104"/>
        <end position="124"/>
    </location>
</feature>
<dbReference type="EMBL" id="BOMI01000146">
    <property type="protein sequence ID" value="GID78542.1"/>
    <property type="molecule type" value="Genomic_DNA"/>
</dbReference>
<keyword evidence="1" id="KW-1133">Transmembrane helix</keyword>
<evidence type="ECO:0000313" key="2">
    <source>
        <dbReference type="EMBL" id="GID78542.1"/>
    </source>
</evidence>
<name>A0ABQ3YEX7_9ACTN</name>
<evidence type="ECO:0000256" key="1">
    <source>
        <dbReference type="SAM" id="Phobius"/>
    </source>
</evidence>
<gene>
    <name evidence="2" type="ORF">Ade02nite_71830</name>
</gene>
<comment type="caution">
    <text evidence="2">The sequence shown here is derived from an EMBL/GenBank/DDBJ whole genome shotgun (WGS) entry which is preliminary data.</text>
</comment>
<protein>
    <submittedName>
        <fullName evidence="2">Uncharacterized protein</fullName>
    </submittedName>
</protein>
<feature type="transmembrane region" description="Helical" evidence="1">
    <location>
        <begin position="71"/>
        <end position="97"/>
    </location>
</feature>
<keyword evidence="1" id="KW-0812">Transmembrane</keyword>
<keyword evidence="1" id="KW-0472">Membrane</keyword>
<reference evidence="2 3" key="1">
    <citation type="submission" date="2021-01" db="EMBL/GenBank/DDBJ databases">
        <title>Whole genome shotgun sequence of Actinoplanes deccanensis NBRC 13994.</title>
        <authorList>
            <person name="Komaki H."/>
            <person name="Tamura T."/>
        </authorList>
    </citation>
    <scope>NUCLEOTIDE SEQUENCE [LARGE SCALE GENOMIC DNA]</scope>
    <source>
        <strain evidence="2 3">NBRC 13994</strain>
    </source>
</reference>
<evidence type="ECO:0000313" key="3">
    <source>
        <dbReference type="Proteomes" id="UP000609879"/>
    </source>
</evidence>
<accession>A0ABQ3YEX7</accession>
<organism evidence="2 3">
    <name type="scientific">Paractinoplanes deccanensis</name>
    <dbReference type="NCBI Taxonomy" id="113561"/>
    <lineage>
        <taxon>Bacteria</taxon>
        <taxon>Bacillati</taxon>
        <taxon>Actinomycetota</taxon>
        <taxon>Actinomycetes</taxon>
        <taxon>Micromonosporales</taxon>
        <taxon>Micromonosporaceae</taxon>
        <taxon>Paractinoplanes</taxon>
    </lineage>
</organism>
<keyword evidence="3" id="KW-1185">Reference proteome</keyword>
<dbReference type="RefSeq" id="WP_203773536.1">
    <property type="nucleotide sequence ID" value="NZ_BAAABO010000038.1"/>
</dbReference>
<proteinExistence type="predicted"/>
<dbReference type="Proteomes" id="UP000609879">
    <property type="component" value="Unassembled WGS sequence"/>
</dbReference>
<sequence length="137" mass="15076">MTTLARTRSQDRNLGWTLAVAQLLYAAWFAWCAYVTLAHAADITGHWYLPSRDDAYTANADIWADWPWATWIMLTAPMAPVVMALSLIVSAVMFVVSYPRGHRALTMTLIAGAVAALLTLVVSLTPPVQQIIGWVSD</sequence>